<evidence type="ECO:0000256" key="5">
    <source>
        <dbReference type="ARBA" id="ARBA00022927"/>
    </source>
</evidence>
<evidence type="ECO:0000256" key="4">
    <source>
        <dbReference type="ARBA" id="ARBA00022816"/>
    </source>
</evidence>
<evidence type="ECO:0000256" key="3">
    <source>
        <dbReference type="ARBA" id="ARBA00022448"/>
    </source>
</evidence>
<dbReference type="GO" id="GO:0017056">
    <property type="term" value="F:structural constituent of nuclear pore"/>
    <property type="evidence" value="ECO:0007669"/>
    <property type="project" value="InterPro"/>
</dbReference>
<feature type="compositionally biased region" description="Acidic residues" evidence="8">
    <location>
        <begin position="1343"/>
        <end position="1362"/>
    </location>
</feature>
<dbReference type="PANTHER" id="PTHR13405:SF11">
    <property type="entry name" value="NUCLEAR PORE COMPLEX PROTEIN NUP133"/>
    <property type="match status" value="1"/>
</dbReference>
<dbReference type="InterPro" id="IPR037624">
    <property type="entry name" value="Nup133-like"/>
</dbReference>
<dbReference type="InterPro" id="IPR014908">
    <property type="entry name" value="Nucleoporin_Nup133/Nup155_N"/>
</dbReference>
<feature type="domain" description="Nucleoporin Nup133/Nup155-like N-terminal" evidence="10">
    <location>
        <begin position="102"/>
        <end position="531"/>
    </location>
</feature>
<dbReference type="GO" id="GO:0000972">
    <property type="term" value="P:transcription-dependent tethering of RNA polymerase II gene DNA at nuclear periphery"/>
    <property type="evidence" value="ECO:0007669"/>
    <property type="project" value="TreeGrafter"/>
</dbReference>
<dbReference type="Gene3D" id="2.130.10.10">
    <property type="entry name" value="YVTN repeat-like/Quinoprotein amine dehydrogenase"/>
    <property type="match status" value="1"/>
</dbReference>
<dbReference type="GO" id="GO:0006606">
    <property type="term" value="P:protein import into nucleus"/>
    <property type="evidence" value="ECO:0007669"/>
    <property type="project" value="TreeGrafter"/>
</dbReference>
<evidence type="ECO:0000256" key="8">
    <source>
        <dbReference type="SAM" id="MobiDB-lite"/>
    </source>
</evidence>
<dbReference type="InterPro" id="IPR015943">
    <property type="entry name" value="WD40/YVTN_repeat-like_dom_sf"/>
</dbReference>
<gene>
    <name evidence="11" type="ORF">AOQ84DRAFT_54348</name>
</gene>
<comment type="similarity">
    <text evidence="2">Belongs to the nucleoporin Nup133 family.</text>
</comment>
<dbReference type="FunFam" id="2.130.10.10:FF:001057">
    <property type="entry name" value="Nuclear pore complex subunit Nup133, putative"/>
    <property type="match status" value="1"/>
</dbReference>
<dbReference type="OrthoDB" id="103454at2759"/>
<keyword evidence="12" id="KW-1185">Reference proteome</keyword>
<proteinExistence type="inferred from homology"/>
<evidence type="ECO:0000259" key="10">
    <source>
        <dbReference type="Pfam" id="PF08801"/>
    </source>
</evidence>
<protein>
    <submittedName>
        <fullName evidence="11">Uncharacterized protein</fullName>
    </submittedName>
</protein>
<dbReference type="Pfam" id="PF08801">
    <property type="entry name" value="Nucleoporin_N"/>
    <property type="match status" value="1"/>
</dbReference>
<dbReference type="Gene3D" id="1.20.58.1380">
    <property type="match status" value="1"/>
</dbReference>
<evidence type="ECO:0000313" key="12">
    <source>
        <dbReference type="Proteomes" id="UP000250140"/>
    </source>
</evidence>
<evidence type="ECO:0000256" key="7">
    <source>
        <dbReference type="ARBA" id="ARBA00023242"/>
    </source>
</evidence>
<evidence type="ECO:0000256" key="1">
    <source>
        <dbReference type="ARBA" id="ARBA00004259"/>
    </source>
</evidence>
<feature type="domain" description="Nucleoporin Nup133/Nup155-like C-terminal" evidence="9">
    <location>
        <begin position="644"/>
        <end position="1291"/>
    </location>
</feature>
<sequence>MFSPDVTLHTIHGTSSRNPRRRQRKDSESVRQQPQRKRSKISEGVFIPPPGAKVNGNGSALMNGHAGHGEGDASLHTLDIPVREKKASVKRSHKDDGSLDLTKNANYIVKKLPGFPTRLSKNPTEPFRAFVHPSTAYALALTHEHAFGWNYTSTTAPSKVHCLPLPFDLKRSDPLPLGSVVRNGPSSEFGLVVIAPTTGKVTFWENVDTAEARSHFPQRHQGVDGSVGRMLSGEIIVDIVDVEDAGYVLIFNTGRLAQLTLRDSQGRPHISVYFIRNGSGGGGSFLGSLKSALGGGLRKEIASVKARPSESKGQIEVITASKTGTIQLWDLSWAGQHIFKGEVDTQAELLAALRDGNLPELQGQQDVKILDFAILGNPKTRGMEVSRVGAPESVGLLVLVALSEPSHLSYSLVEVDLIENSAIVQRVIPLHTYHQTQIHKEPAAKLLLPQPGHTALAQFDDAIVLASLAEPEESPDTQLMLDSGKPPLPFQDTIYFRKNCDVQFVGSALQDLSRKDKQSNCIFFIRGFGLLQVAALPPTDDDQSIERQRVTALSKLEQATFFSTKPENILDFSIKSRYTFGQEEVQQAAELISSNILSSSSEFIEVATSSMEDQLKKRSAALRNLALHLRSDYPPLSFNTRWNLLWNAEKMAAASQVWRHYDERMQLKNVEQRPLMSQLVEMLHERYKSALRPEHGELDPVRQWFVRDIRQLQVVIPWAYKVIKENYSEGTKDHLSIMRLISEADDLTLGALETAFAFREANLELYGLDPDCLDDGVLKPGNGYDHLPQIWTSTHNIVTNTRSLVDLGRKLAIQYFEQGSGLAPIETLARKIAAENPRLVKTCCQIHTERFQWCLGQEDEQIRAAGQNLKVEFEGKVRSEQLFALTSIGMVYEGMELAEKFRDMPTLVKHVWEEVTYLHEMRDTIATEIESIECQRKLKAMKDRIRRYFEKYGDDWAVAFYSSHINENRAIQLFAKDYFDQPALTKFLRADPSRAKLGWINEVFGEKNFNAAGAALIKVARHQESNSWCKKVELSLAKLALMCGDGNNTPRPDIEELKRKNQTELRLVAIQEKVYSHFQDVIFGALDEGSAMELLIDTYGCHAVHDRPALQQVLRQGFEEIIGHRVMEPGLLIDVLTLMDQHPSEPGSDIAGQEFWLALQVLDLCWRDMDKTTRESTLKIIWKRCYIRDDWAAINNTTNKSDEQVEHELSNTALFWTLREVAAGTGDWKQSSITGPLPPNEVVEAGCSTNELAPRFPSEDLRNPIIQDNIADDELLQGYLTKCRLEHWYKSCKEGSKNSLDRKAEEAQRERELIRAVESIESVSGSLLDDGLASETTNTDAPDGFDGDDEESVDVDVEMEEH</sequence>
<dbReference type="Proteomes" id="UP000250140">
    <property type="component" value="Unassembled WGS sequence"/>
</dbReference>
<dbReference type="Pfam" id="PF03177">
    <property type="entry name" value="Nucleoporin_C"/>
    <property type="match status" value="1"/>
</dbReference>
<dbReference type="InterPro" id="IPR007187">
    <property type="entry name" value="Nucleoporin_Nup133/Nup155_C"/>
</dbReference>
<keyword evidence="5" id="KW-0653">Protein transport</keyword>
<dbReference type="EMBL" id="KV749816">
    <property type="protein sequence ID" value="OCL07679.1"/>
    <property type="molecule type" value="Genomic_DNA"/>
</dbReference>
<keyword evidence="3" id="KW-0813">Transport</keyword>
<dbReference type="GO" id="GO:0016973">
    <property type="term" value="P:poly(A)+ mRNA export from nucleus"/>
    <property type="evidence" value="ECO:0007669"/>
    <property type="project" value="TreeGrafter"/>
</dbReference>
<keyword evidence="7" id="KW-0539">Nucleus</keyword>
<reference evidence="11 12" key="1">
    <citation type="journal article" date="2016" name="Nat. Commun.">
        <title>Ectomycorrhizal ecology is imprinted in the genome of the dominant symbiotic fungus Cenococcum geophilum.</title>
        <authorList>
            <consortium name="DOE Joint Genome Institute"/>
            <person name="Peter M."/>
            <person name="Kohler A."/>
            <person name="Ohm R.A."/>
            <person name="Kuo A."/>
            <person name="Krutzmann J."/>
            <person name="Morin E."/>
            <person name="Arend M."/>
            <person name="Barry K.W."/>
            <person name="Binder M."/>
            <person name="Choi C."/>
            <person name="Clum A."/>
            <person name="Copeland A."/>
            <person name="Grisel N."/>
            <person name="Haridas S."/>
            <person name="Kipfer T."/>
            <person name="LaButti K."/>
            <person name="Lindquist E."/>
            <person name="Lipzen A."/>
            <person name="Maire R."/>
            <person name="Meier B."/>
            <person name="Mihaltcheva S."/>
            <person name="Molinier V."/>
            <person name="Murat C."/>
            <person name="Poggeler S."/>
            <person name="Quandt C.A."/>
            <person name="Sperisen C."/>
            <person name="Tritt A."/>
            <person name="Tisserant E."/>
            <person name="Crous P.W."/>
            <person name="Henrissat B."/>
            <person name="Nehls U."/>
            <person name="Egli S."/>
            <person name="Spatafora J.W."/>
            <person name="Grigoriev I.V."/>
            <person name="Martin F.M."/>
        </authorList>
    </citation>
    <scope>NUCLEOTIDE SEQUENCE [LARGE SCALE GENOMIC DNA]</scope>
    <source>
        <strain evidence="11 12">CBS 207.34</strain>
    </source>
</reference>
<evidence type="ECO:0000256" key="6">
    <source>
        <dbReference type="ARBA" id="ARBA00023010"/>
    </source>
</evidence>
<feature type="region of interest" description="Disordered" evidence="8">
    <location>
        <begin position="1"/>
        <end position="68"/>
    </location>
</feature>
<evidence type="ECO:0000259" key="9">
    <source>
        <dbReference type="Pfam" id="PF03177"/>
    </source>
</evidence>
<dbReference type="PANTHER" id="PTHR13405">
    <property type="entry name" value="NUCLEAR PORE COMPLEX PROTEIN NUP133"/>
    <property type="match status" value="1"/>
</dbReference>
<feature type="region of interest" description="Disordered" evidence="8">
    <location>
        <begin position="1325"/>
        <end position="1362"/>
    </location>
</feature>
<keyword evidence="6" id="KW-0811">Translocation</keyword>
<keyword evidence="4" id="KW-0509">mRNA transport</keyword>
<accession>A0A8E2JSA5</accession>
<dbReference type="GO" id="GO:0031080">
    <property type="term" value="C:nuclear pore outer ring"/>
    <property type="evidence" value="ECO:0007669"/>
    <property type="project" value="TreeGrafter"/>
</dbReference>
<name>A0A8E2JSA5_9PEZI</name>
<comment type="subcellular location">
    <subcellularLocation>
        <location evidence="1">Nucleus envelope</location>
    </subcellularLocation>
</comment>
<organism evidence="11 12">
    <name type="scientific">Glonium stellatum</name>
    <dbReference type="NCBI Taxonomy" id="574774"/>
    <lineage>
        <taxon>Eukaryota</taxon>
        <taxon>Fungi</taxon>
        <taxon>Dikarya</taxon>
        <taxon>Ascomycota</taxon>
        <taxon>Pezizomycotina</taxon>
        <taxon>Dothideomycetes</taxon>
        <taxon>Pleosporomycetidae</taxon>
        <taxon>Gloniales</taxon>
        <taxon>Gloniaceae</taxon>
        <taxon>Glonium</taxon>
    </lineage>
</organism>
<dbReference type="SUPFAM" id="SSF117289">
    <property type="entry name" value="Nucleoporin domain"/>
    <property type="match status" value="1"/>
</dbReference>
<evidence type="ECO:0000313" key="11">
    <source>
        <dbReference type="EMBL" id="OCL07679.1"/>
    </source>
</evidence>
<evidence type="ECO:0000256" key="2">
    <source>
        <dbReference type="ARBA" id="ARBA00005569"/>
    </source>
</evidence>